<feature type="compositionally biased region" description="Low complexity" evidence="1">
    <location>
        <begin position="146"/>
        <end position="202"/>
    </location>
</feature>
<feature type="transmembrane region" description="Helical" evidence="2">
    <location>
        <begin position="224"/>
        <end position="243"/>
    </location>
</feature>
<evidence type="ECO:0000313" key="5">
    <source>
        <dbReference type="Proteomes" id="UP000238362"/>
    </source>
</evidence>
<evidence type="ECO:0000313" key="4">
    <source>
        <dbReference type="EMBL" id="PRX49047.1"/>
    </source>
</evidence>
<evidence type="ECO:0000256" key="2">
    <source>
        <dbReference type="SAM" id="Phobius"/>
    </source>
</evidence>
<name>A0A2T0LY67_9PSEU</name>
<gene>
    <name evidence="4" type="ORF">B0I33_10380</name>
</gene>
<comment type="caution">
    <text evidence="4">The sequence shown here is derived from an EMBL/GenBank/DDBJ whole genome shotgun (WGS) entry which is preliminary data.</text>
</comment>
<reference evidence="4 5" key="1">
    <citation type="submission" date="2018-03" db="EMBL/GenBank/DDBJ databases">
        <title>Genomic Encyclopedia of Type Strains, Phase III (KMG-III): the genomes of soil and plant-associated and newly described type strains.</title>
        <authorList>
            <person name="Whitman W."/>
        </authorList>
    </citation>
    <scope>NUCLEOTIDE SEQUENCE [LARGE SCALE GENOMIC DNA]</scope>
    <source>
        <strain evidence="4 5">CGMCC 4.7125</strain>
    </source>
</reference>
<organism evidence="4 5">
    <name type="scientific">Prauserella shujinwangii</name>
    <dbReference type="NCBI Taxonomy" id="1453103"/>
    <lineage>
        <taxon>Bacteria</taxon>
        <taxon>Bacillati</taxon>
        <taxon>Actinomycetota</taxon>
        <taxon>Actinomycetes</taxon>
        <taxon>Pseudonocardiales</taxon>
        <taxon>Pseudonocardiaceae</taxon>
        <taxon>Prauserella</taxon>
    </lineage>
</organism>
<dbReference type="Proteomes" id="UP000238362">
    <property type="component" value="Unassembled WGS sequence"/>
</dbReference>
<proteinExistence type="predicted"/>
<sequence length="251" mass="25416">MSVSPRFGLRAFAVSALALGVLAGSATAASATFQEDPRAEIVDGNVDEGMKDACQKAGLDGEPIDKGDVDYTGGTQEDRFLTITGIPDGAEVTGIIVKGGDKYNLYVPGEKGLPEEPTWEKLRAPLNKGGQIPQISHWFLCGTVTTPTTSTTTGTSDTETTPPSSTVSSPETSTSTPTSGETSSSAPSTTATSGGGAVTTTSQPAVSPAGDTDDLASTGFGSGWLIGVGALLLAGGAALLVLARMRRRTTS</sequence>
<protein>
    <recommendedName>
        <fullName evidence="6">LPXTG-motif cell wall-anchored protein</fullName>
    </recommendedName>
</protein>
<evidence type="ECO:0000256" key="3">
    <source>
        <dbReference type="SAM" id="SignalP"/>
    </source>
</evidence>
<evidence type="ECO:0008006" key="6">
    <source>
        <dbReference type="Google" id="ProtNLM"/>
    </source>
</evidence>
<accession>A0A2T0LY67</accession>
<dbReference type="AlphaFoldDB" id="A0A2T0LY67"/>
<keyword evidence="3" id="KW-0732">Signal</keyword>
<feature type="region of interest" description="Disordered" evidence="1">
    <location>
        <begin position="146"/>
        <end position="210"/>
    </location>
</feature>
<dbReference type="EMBL" id="PVNH01000003">
    <property type="protein sequence ID" value="PRX49047.1"/>
    <property type="molecule type" value="Genomic_DNA"/>
</dbReference>
<feature type="signal peptide" evidence="3">
    <location>
        <begin position="1"/>
        <end position="28"/>
    </location>
</feature>
<dbReference type="OrthoDB" id="3700838at2"/>
<evidence type="ECO:0000256" key="1">
    <source>
        <dbReference type="SAM" id="MobiDB-lite"/>
    </source>
</evidence>
<keyword evidence="5" id="KW-1185">Reference proteome</keyword>
<keyword evidence="2" id="KW-1133">Transmembrane helix</keyword>
<keyword evidence="2" id="KW-0472">Membrane</keyword>
<keyword evidence="2" id="KW-0812">Transmembrane</keyword>
<feature type="chain" id="PRO_5015504399" description="LPXTG-motif cell wall-anchored protein" evidence="3">
    <location>
        <begin position="29"/>
        <end position="251"/>
    </location>
</feature>